<feature type="compositionally biased region" description="Low complexity" evidence="1">
    <location>
        <begin position="748"/>
        <end position="757"/>
    </location>
</feature>
<keyword evidence="2" id="KW-1185">Reference proteome</keyword>
<feature type="compositionally biased region" description="Basic and acidic residues" evidence="1">
    <location>
        <begin position="492"/>
        <end position="502"/>
    </location>
</feature>
<evidence type="ECO:0000256" key="1">
    <source>
        <dbReference type="SAM" id="MobiDB-lite"/>
    </source>
</evidence>
<feature type="region of interest" description="Disordered" evidence="1">
    <location>
        <begin position="361"/>
        <end position="384"/>
    </location>
</feature>
<dbReference type="Proteomes" id="UP000504630">
    <property type="component" value="Chromosome 19"/>
</dbReference>
<feature type="compositionally biased region" description="Polar residues" evidence="1">
    <location>
        <begin position="987"/>
        <end position="997"/>
    </location>
</feature>
<name>A0A6J2RMY0_COTGO</name>
<feature type="compositionally biased region" description="Basic and acidic residues" evidence="1">
    <location>
        <begin position="924"/>
        <end position="957"/>
    </location>
</feature>
<dbReference type="RefSeq" id="XP_029311581.1">
    <property type="nucleotide sequence ID" value="XM_029455721.1"/>
</dbReference>
<feature type="compositionally biased region" description="Basic and acidic residues" evidence="1">
    <location>
        <begin position="892"/>
        <end position="914"/>
    </location>
</feature>
<feature type="region of interest" description="Disordered" evidence="1">
    <location>
        <begin position="475"/>
        <end position="502"/>
    </location>
</feature>
<feature type="region of interest" description="Disordered" evidence="1">
    <location>
        <begin position="97"/>
        <end position="118"/>
    </location>
</feature>
<feature type="region of interest" description="Disordered" evidence="1">
    <location>
        <begin position="742"/>
        <end position="804"/>
    </location>
</feature>
<feature type="region of interest" description="Disordered" evidence="1">
    <location>
        <begin position="862"/>
        <end position="1000"/>
    </location>
</feature>
<accession>A0A6J2RMY0</accession>
<dbReference type="GeneID" id="115024279"/>
<feature type="compositionally biased region" description="Acidic residues" evidence="1">
    <location>
        <begin position="187"/>
        <end position="197"/>
    </location>
</feature>
<feature type="region of interest" description="Disordered" evidence="1">
    <location>
        <begin position="163"/>
        <end position="197"/>
    </location>
</feature>
<protein>
    <submittedName>
        <fullName evidence="3">DNA ligase 1</fullName>
    </submittedName>
</protein>
<dbReference type="KEGG" id="cgob:115024279"/>
<feature type="region of interest" description="Disordered" evidence="1">
    <location>
        <begin position="1050"/>
        <end position="1081"/>
    </location>
</feature>
<dbReference type="OrthoDB" id="8961857at2759"/>
<evidence type="ECO:0000313" key="3">
    <source>
        <dbReference type="RefSeq" id="XP_029311581.1"/>
    </source>
</evidence>
<dbReference type="InParanoid" id="A0A6J2RMY0"/>
<feature type="region of interest" description="Disordered" evidence="1">
    <location>
        <begin position="1109"/>
        <end position="1171"/>
    </location>
</feature>
<gene>
    <name evidence="3" type="primary">LOC115024279</name>
</gene>
<reference evidence="3" key="1">
    <citation type="submission" date="2025-08" db="UniProtKB">
        <authorList>
            <consortium name="RefSeq"/>
        </authorList>
    </citation>
    <scope>IDENTIFICATION</scope>
</reference>
<evidence type="ECO:0000313" key="2">
    <source>
        <dbReference type="Proteomes" id="UP000504630"/>
    </source>
</evidence>
<sequence>MSEDMEESGRKAGAEEDNESAITPEDHQKMYETILVKEEDDQMQHEDEDLQAENIEVKLCPIADLSLEDENNMHIIEAKVQRNEADTAATYEEVENRDVVPQLASENENNSDEGAKQVCEELSDDDRDFIPSLHVESQMTHNKFGIVSEGELIVVEQEHAMAHRKESGKVEERRTTRTRTRMRRREEEEEEDEDEGVVIEEENVIEATNDQKIDKAPEQEVNIKTVTEDSQEEDILIKHVTCSKEVVQNAKTELHTAEFTDGEQEDVVKDTEVQTKTRETDDDESENHDIVIDERSNNILVDERCFDKDQVEKEKSCMEIACITTSKPEGETGQEMSGECKNIPLGICEGRVVVSQELNSPTCEETQEGVPDYNNEPGSDENTTQRFLEEGDCEEIKGNLREEEEGKESESLQNSGCSTEHMEDGQESTQDIKNSFDEGMPQETEKTFIEAVIQESGPFFEEEEGELLVDSMKTWIENSEEESESDVSTTDETNKAAEEPQDRMEELLVEFEMDKELCDSQVADNAGDSCEVAGAATAEEVVGSADETFPEAEVKKMTETSFFQESVDAIHLEQNSNMSPTLLEHITESGFLKQTQTEHKLPEDAKMQDAGIDMEETGYGVEEAAEDEMQNINEMEILHLQGAGMAESELSKPVESLEMKNQQSDEAEITNEEMLTEAAGESKTAELKPKDLSVILTEEVAEHVTESEGSYAEETVRSMSGRQDVIDEEILDLWIQTALSEDTDALKQQEGPEPGQQMEPSNEEQDEISSVQTEKDTEHLVASSSRESELVSDTEMSSSTVESRFLDQSVGEWGETQLLKSTSTGSFQDIYNMLANMSESADISELSTQRPNSDFQDVLMEEAAETGRSYLKEEESITETGFHPDSGITSPEARHLNQELDKSRETSDGERAESGETEPGSQKEIAEVTDWKDTEEADALFKVEKTKAEDEPLERTVSDSPDEMCTESGRSRSGSEASLGEEIVLTESGSQGVTCTEPQPRWSEDIAEWLPELNRSEVAEHPTAKSKDQMELDTDALDFTVQKARIAVKNPLVRPPKDPRSLLHMPSLDPTPSPRLSAKVPAGGPLGGLGIGIKLPGLGAGFPVLKKTQRVVRDENSPDTMSQETKPEEKSDTPKQDEPQLKPKWMPPRHPGFGNPLMSELKTKLKKTSKD</sequence>
<dbReference type="AlphaFoldDB" id="A0A6J2RMY0"/>
<feature type="compositionally biased region" description="Basic and acidic residues" evidence="1">
    <location>
        <begin position="1125"/>
        <end position="1141"/>
    </location>
</feature>
<feature type="region of interest" description="Disordered" evidence="1">
    <location>
        <begin position="399"/>
        <end position="438"/>
    </location>
</feature>
<feature type="region of interest" description="Disordered" evidence="1">
    <location>
        <begin position="1"/>
        <end position="27"/>
    </location>
</feature>
<feature type="compositionally biased region" description="Basic and acidic residues" evidence="1">
    <location>
        <begin position="266"/>
        <end position="279"/>
    </location>
</feature>
<organism evidence="2 3">
    <name type="scientific">Cottoperca gobio</name>
    <name type="common">Frogmouth</name>
    <name type="synonym">Aphritis gobio</name>
    <dbReference type="NCBI Taxonomy" id="56716"/>
    <lineage>
        <taxon>Eukaryota</taxon>
        <taxon>Metazoa</taxon>
        <taxon>Chordata</taxon>
        <taxon>Craniata</taxon>
        <taxon>Vertebrata</taxon>
        <taxon>Euteleostomi</taxon>
        <taxon>Actinopterygii</taxon>
        <taxon>Neopterygii</taxon>
        <taxon>Teleostei</taxon>
        <taxon>Neoteleostei</taxon>
        <taxon>Acanthomorphata</taxon>
        <taxon>Eupercaria</taxon>
        <taxon>Perciformes</taxon>
        <taxon>Notothenioidei</taxon>
        <taxon>Bovichtidae</taxon>
        <taxon>Cottoperca</taxon>
    </lineage>
</organism>
<feature type="region of interest" description="Disordered" evidence="1">
    <location>
        <begin position="257"/>
        <end position="286"/>
    </location>
</feature>
<feature type="compositionally biased region" description="Basic and acidic residues" evidence="1">
    <location>
        <begin position="163"/>
        <end position="175"/>
    </location>
</feature>
<keyword evidence="3" id="KW-0436">Ligase</keyword>
<proteinExistence type="predicted"/>
<feature type="compositionally biased region" description="Low complexity" evidence="1">
    <location>
        <begin position="967"/>
        <end position="982"/>
    </location>
</feature>